<dbReference type="AlphaFoldDB" id="A0A1I8B5A0"/>
<feature type="signal peptide" evidence="2">
    <location>
        <begin position="1"/>
        <end position="18"/>
    </location>
</feature>
<feature type="compositionally biased region" description="Basic and acidic residues" evidence="1">
    <location>
        <begin position="52"/>
        <end position="72"/>
    </location>
</feature>
<name>A0A1I8B5A0_MELHA</name>
<sequence length="200" mass="20710">MISSLIVLLLVASISVLTTTPLIFHCCKKKEKKDNKKQAKQPEKGGGGPGLKSKEVAAKDAAGKDAAAKDGGAKPPSAEQVQKKPDDKKKTPAGKGDAKNVKPPVTYHVMKGKPTSSELAKKATATAQVAMPPTTTLPPATGTPSNTAFKDPAKQSSGGKDAVSGQKPPDGDAKNINGSKATEVKSKTNEGKFSLYYSKI</sequence>
<keyword evidence="3" id="KW-1185">Reference proteome</keyword>
<feature type="region of interest" description="Disordered" evidence="1">
    <location>
        <begin position="29"/>
        <end position="188"/>
    </location>
</feature>
<feature type="compositionally biased region" description="Basic and acidic residues" evidence="1">
    <location>
        <begin position="81"/>
        <end position="100"/>
    </location>
</feature>
<feature type="chain" id="PRO_5009315468" evidence="2">
    <location>
        <begin position="19"/>
        <end position="200"/>
    </location>
</feature>
<dbReference type="Proteomes" id="UP000095281">
    <property type="component" value="Unplaced"/>
</dbReference>
<organism evidence="3 4">
    <name type="scientific">Meloidogyne hapla</name>
    <name type="common">Root-knot nematode worm</name>
    <dbReference type="NCBI Taxonomy" id="6305"/>
    <lineage>
        <taxon>Eukaryota</taxon>
        <taxon>Metazoa</taxon>
        <taxon>Ecdysozoa</taxon>
        <taxon>Nematoda</taxon>
        <taxon>Chromadorea</taxon>
        <taxon>Rhabditida</taxon>
        <taxon>Tylenchina</taxon>
        <taxon>Tylenchomorpha</taxon>
        <taxon>Tylenchoidea</taxon>
        <taxon>Meloidogynidae</taxon>
        <taxon>Meloidogyninae</taxon>
        <taxon>Meloidogyne</taxon>
    </lineage>
</organism>
<accession>A0A1I8B5A0</accession>
<protein>
    <submittedName>
        <fullName evidence="4">Uncharacterized protein</fullName>
    </submittedName>
</protein>
<feature type="compositionally biased region" description="Basic and acidic residues" evidence="1">
    <location>
        <begin position="32"/>
        <end position="43"/>
    </location>
</feature>
<proteinExistence type="predicted"/>
<reference evidence="4" key="1">
    <citation type="submission" date="2016-11" db="UniProtKB">
        <authorList>
            <consortium name="WormBaseParasite"/>
        </authorList>
    </citation>
    <scope>IDENTIFICATION</scope>
</reference>
<keyword evidence="2" id="KW-0732">Signal</keyword>
<evidence type="ECO:0000256" key="2">
    <source>
        <dbReference type="SAM" id="SignalP"/>
    </source>
</evidence>
<evidence type="ECO:0000256" key="1">
    <source>
        <dbReference type="SAM" id="MobiDB-lite"/>
    </source>
</evidence>
<evidence type="ECO:0000313" key="4">
    <source>
        <dbReference type="WBParaSite" id="MhA1_Contig1416.frz3.gene13"/>
    </source>
</evidence>
<feature type="compositionally biased region" description="Low complexity" evidence="1">
    <location>
        <begin position="132"/>
        <end position="144"/>
    </location>
</feature>
<dbReference type="WBParaSite" id="MhA1_Contig1416.frz3.gene13">
    <property type="protein sequence ID" value="MhA1_Contig1416.frz3.gene13"/>
    <property type="gene ID" value="MhA1_Contig1416.frz3.gene13"/>
</dbReference>
<evidence type="ECO:0000313" key="3">
    <source>
        <dbReference type="Proteomes" id="UP000095281"/>
    </source>
</evidence>